<dbReference type="Proteomes" id="UP000229794">
    <property type="component" value="Unassembled WGS sequence"/>
</dbReference>
<comment type="caution">
    <text evidence="1">The sequence shown here is derived from an EMBL/GenBank/DDBJ whole genome shotgun (WGS) entry which is preliminary data.</text>
</comment>
<gene>
    <name evidence="1" type="ORF">COX06_01205</name>
</gene>
<accession>A0A2H0BDQ1</accession>
<proteinExistence type="predicted"/>
<dbReference type="AlphaFoldDB" id="A0A2H0BDQ1"/>
<protein>
    <recommendedName>
        <fullName evidence="3">Glycosyltransferase subfamily 4-like N-terminal domain-containing protein</fullName>
    </recommendedName>
</protein>
<dbReference type="EMBL" id="PCST01000016">
    <property type="protein sequence ID" value="PIP55805.1"/>
    <property type="molecule type" value="Genomic_DNA"/>
</dbReference>
<organism evidence="1 2">
    <name type="scientific">Candidatus Zambryskibacteria bacterium CG22_combo_CG10-13_8_21_14_all_42_17</name>
    <dbReference type="NCBI Taxonomy" id="1975118"/>
    <lineage>
        <taxon>Bacteria</taxon>
        <taxon>Candidatus Zambryskiibacteriota</taxon>
    </lineage>
</organism>
<reference evidence="1 2" key="1">
    <citation type="submission" date="2017-09" db="EMBL/GenBank/DDBJ databases">
        <title>Depth-based differentiation of microbial function through sediment-hosted aquifers and enrichment of novel symbionts in the deep terrestrial subsurface.</title>
        <authorList>
            <person name="Probst A.J."/>
            <person name="Ladd B."/>
            <person name="Jarett J.K."/>
            <person name="Geller-Mcgrath D.E."/>
            <person name="Sieber C.M."/>
            <person name="Emerson J.B."/>
            <person name="Anantharaman K."/>
            <person name="Thomas B.C."/>
            <person name="Malmstrom R."/>
            <person name="Stieglmeier M."/>
            <person name="Klingl A."/>
            <person name="Woyke T."/>
            <person name="Ryan C.M."/>
            <person name="Banfield J.F."/>
        </authorList>
    </citation>
    <scope>NUCLEOTIDE SEQUENCE [LARGE SCALE GENOMIC DNA]</scope>
    <source>
        <strain evidence="1">CG22_combo_CG10-13_8_21_14_all_42_17</strain>
    </source>
</reference>
<evidence type="ECO:0000313" key="1">
    <source>
        <dbReference type="EMBL" id="PIP55805.1"/>
    </source>
</evidence>
<feature type="non-terminal residue" evidence="1">
    <location>
        <position position="124"/>
    </location>
</feature>
<sequence length="124" mass="14061">MRILITTGLSGNDIGGPLQYAPRLEEEFKSLNNQVRIVAYDRVEKMLPPGLRHIYFFLKIFPSCIWSDKILLLDTFSVGVPTVFASRILGKKCIVRVGGDFLWSAYVNRTSGRVTLSAFYQEMP</sequence>
<evidence type="ECO:0008006" key="3">
    <source>
        <dbReference type="Google" id="ProtNLM"/>
    </source>
</evidence>
<name>A0A2H0BDQ1_9BACT</name>
<evidence type="ECO:0000313" key="2">
    <source>
        <dbReference type="Proteomes" id="UP000229794"/>
    </source>
</evidence>